<feature type="transmembrane region" description="Helical" evidence="2">
    <location>
        <begin position="98"/>
        <end position="120"/>
    </location>
</feature>
<dbReference type="EMBL" id="JACHMF010000001">
    <property type="protein sequence ID" value="MBB4698358.1"/>
    <property type="molecule type" value="Genomic_DNA"/>
</dbReference>
<feature type="region of interest" description="Disordered" evidence="1">
    <location>
        <begin position="600"/>
        <end position="623"/>
    </location>
</feature>
<accession>A0A7W7D3K5</accession>
<comment type="caution">
    <text evidence="3">The sequence shown here is derived from an EMBL/GenBank/DDBJ whole genome shotgun (WGS) entry which is preliminary data.</text>
</comment>
<evidence type="ECO:0000256" key="1">
    <source>
        <dbReference type="SAM" id="MobiDB-lite"/>
    </source>
</evidence>
<dbReference type="AlphaFoldDB" id="A0A7W7D3K5"/>
<evidence type="ECO:0008006" key="5">
    <source>
        <dbReference type="Google" id="ProtNLM"/>
    </source>
</evidence>
<dbReference type="RefSeq" id="WP_184956372.1">
    <property type="nucleotide sequence ID" value="NZ_BOMC01000024.1"/>
</dbReference>
<protein>
    <recommendedName>
        <fullName evidence="5">TraD/TraG TraM recognition site domain-containing protein</fullName>
    </recommendedName>
</protein>
<keyword evidence="2" id="KW-0472">Membrane</keyword>
<keyword evidence="2" id="KW-1133">Transmembrane helix</keyword>
<proteinExistence type="predicted"/>
<reference evidence="3 4" key="1">
    <citation type="submission" date="2020-08" db="EMBL/GenBank/DDBJ databases">
        <title>Sequencing the genomes of 1000 actinobacteria strains.</title>
        <authorList>
            <person name="Klenk H.-P."/>
        </authorList>
    </citation>
    <scope>NUCLEOTIDE SEQUENCE [LARGE SCALE GENOMIC DNA]</scope>
    <source>
        <strain evidence="3 4">DSM 45518</strain>
    </source>
</reference>
<sequence>MTVAPHDIPFVLLATTGERLGWIYADRDHAPQPFGEPGPEPTPVSPGLQEFLRRAVRSKARWRRSSIRIGIALGFACFGYGIWRIHLDGGFNPLFGTLAKISFCGGLGGAILTTIGPWLIRRAITVTEAGHAARHRAAVAQWEARRDDHEEQQRIAAGGRHEWVAAAPSPGHRRVDIIGGTMFGWEAVVTVYGASLLATRGAMTLVDFTGDGVCAELMRLATATERSVRRLHLPADLAEFDLLAGLSPGELVDCLVEAMHGDGRGGRADRSEDWLLLTEICEVLGERPSLARLLAALRTLTDRRSQDVLSSDEIERLLDQHPDENRRQLYPQLRRIEAFLHPLAAMGSAAQAVEPASLTCLITGSDGGDAQNDLLRDLILHWLTRLVRRRLRPMGSLVVLGADEVDHRAIEKLSTLCERNGVRLVLFFAHLRAEALHTIGGGEVALMRLGNHHEASQAADYIGKGHKFVLSQLTRTLGGSDTHTLSDTSGQSSTDGGSGTMSFGNRRTRGRAYGKTWNLTRNWSQTVATARGQNWSDASSVQRTYEYTVEPRALQDLPEYAMVHVRSEGRETTIQAVEVDPAIVMLPHVSMYPRPDAAVRTKQQVTEGAHSAEPSRGPWGGRS</sequence>
<keyword evidence="4" id="KW-1185">Reference proteome</keyword>
<evidence type="ECO:0000313" key="4">
    <source>
        <dbReference type="Proteomes" id="UP000542742"/>
    </source>
</evidence>
<name>A0A7W7D3K5_9ACTN</name>
<dbReference type="Proteomes" id="UP000542742">
    <property type="component" value="Unassembled WGS sequence"/>
</dbReference>
<feature type="region of interest" description="Disordered" evidence="1">
    <location>
        <begin position="481"/>
        <end position="508"/>
    </location>
</feature>
<feature type="compositionally biased region" description="Low complexity" evidence="1">
    <location>
        <begin position="485"/>
        <end position="495"/>
    </location>
</feature>
<evidence type="ECO:0000313" key="3">
    <source>
        <dbReference type="EMBL" id="MBB4698358.1"/>
    </source>
</evidence>
<keyword evidence="2" id="KW-0812">Transmembrane</keyword>
<evidence type="ECO:0000256" key="2">
    <source>
        <dbReference type="SAM" id="Phobius"/>
    </source>
</evidence>
<organism evidence="3 4">
    <name type="scientific">Paractinoplanes abujensis</name>
    <dbReference type="NCBI Taxonomy" id="882441"/>
    <lineage>
        <taxon>Bacteria</taxon>
        <taxon>Bacillati</taxon>
        <taxon>Actinomycetota</taxon>
        <taxon>Actinomycetes</taxon>
        <taxon>Micromonosporales</taxon>
        <taxon>Micromonosporaceae</taxon>
        <taxon>Paractinoplanes</taxon>
    </lineage>
</organism>
<gene>
    <name evidence="3" type="ORF">BKA14_008506</name>
</gene>
<feature type="transmembrane region" description="Helical" evidence="2">
    <location>
        <begin position="67"/>
        <end position="86"/>
    </location>
</feature>